<evidence type="ECO:0000313" key="2">
    <source>
        <dbReference type="Proteomes" id="UP000324222"/>
    </source>
</evidence>
<name>A0A5B7JDP6_PORTR</name>
<comment type="caution">
    <text evidence="1">The sequence shown here is derived from an EMBL/GenBank/DDBJ whole genome shotgun (WGS) entry which is preliminary data.</text>
</comment>
<reference evidence="1 2" key="1">
    <citation type="submission" date="2019-05" db="EMBL/GenBank/DDBJ databases">
        <title>Another draft genome of Portunus trituberculatus and its Hox gene families provides insights of decapod evolution.</title>
        <authorList>
            <person name="Jeong J.-H."/>
            <person name="Song I."/>
            <person name="Kim S."/>
            <person name="Choi T."/>
            <person name="Kim D."/>
            <person name="Ryu S."/>
            <person name="Kim W."/>
        </authorList>
    </citation>
    <scope>NUCLEOTIDE SEQUENCE [LARGE SCALE GENOMIC DNA]</scope>
    <source>
        <tissue evidence="1">Muscle</tissue>
    </source>
</reference>
<evidence type="ECO:0000313" key="1">
    <source>
        <dbReference type="EMBL" id="MPC94870.1"/>
    </source>
</evidence>
<dbReference type="EMBL" id="VSRR010100125">
    <property type="protein sequence ID" value="MPC94870.1"/>
    <property type="molecule type" value="Genomic_DNA"/>
</dbReference>
<sequence>MIYLPILQRVALDDLEEVGTVGAAGVNKQEVCGERQVTRQECAGTSRTGNETRIVRPEARVRGGGMEM</sequence>
<organism evidence="1 2">
    <name type="scientific">Portunus trituberculatus</name>
    <name type="common">Swimming crab</name>
    <name type="synonym">Neptunus trituberculatus</name>
    <dbReference type="NCBI Taxonomy" id="210409"/>
    <lineage>
        <taxon>Eukaryota</taxon>
        <taxon>Metazoa</taxon>
        <taxon>Ecdysozoa</taxon>
        <taxon>Arthropoda</taxon>
        <taxon>Crustacea</taxon>
        <taxon>Multicrustacea</taxon>
        <taxon>Malacostraca</taxon>
        <taxon>Eumalacostraca</taxon>
        <taxon>Eucarida</taxon>
        <taxon>Decapoda</taxon>
        <taxon>Pleocyemata</taxon>
        <taxon>Brachyura</taxon>
        <taxon>Eubrachyura</taxon>
        <taxon>Portunoidea</taxon>
        <taxon>Portunidae</taxon>
        <taxon>Portuninae</taxon>
        <taxon>Portunus</taxon>
    </lineage>
</organism>
<dbReference type="Proteomes" id="UP000324222">
    <property type="component" value="Unassembled WGS sequence"/>
</dbReference>
<dbReference type="AlphaFoldDB" id="A0A5B7JDP6"/>
<gene>
    <name evidence="1" type="ORF">E2C01_090059</name>
</gene>
<proteinExistence type="predicted"/>
<keyword evidence="2" id="KW-1185">Reference proteome</keyword>
<protein>
    <submittedName>
        <fullName evidence="1">Uncharacterized protein</fullName>
    </submittedName>
</protein>
<accession>A0A5B7JDP6</accession>